<evidence type="ECO:0000313" key="3">
    <source>
        <dbReference type="Proteomes" id="UP001595962"/>
    </source>
</evidence>
<evidence type="ECO:0000256" key="1">
    <source>
        <dbReference type="SAM" id="MobiDB-lite"/>
    </source>
</evidence>
<name>A0ABV9JMI1_9GAMM</name>
<gene>
    <name evidence="2" type="ORF">ACFO3I_10585</name>
</gene>
<organism evidence="2 3">
    <name type="scientific">Rheinheimera marina</name>
    <dbReference type="NCBI Taxonomy" id="1774958"/>
    <lineage>
        <taxon>Bacteria</taxon>
        <taxon>Pseudomonadati</taxon>
        <taxon>Pseudomonadota</taxon>
        <taxon>Gammaproteobacteria</taxon>
        <taxon>Chromatiales</taxon>
        <taxon>Chromatiaceae</taxon>
        <taxon>Rheinheimera</taxon>
    </lineage>
</organism>
<dbReference type="Pfam" id="PF06945">
    <property type="entry name" value="DUF1289"/>
    <property type="match status" value="1"/>
</dbReference>
<dbReference type="EMBL" id="JBHSGB010000010">
    <property type="protein sequence ID" value="MFC4655457.1"/>
    <property type="molecule type" value="Genomic_DNA"/>
</dbReference>
<protein>
    <submittedName>
        <fullName evidence="2">DUF1289 domain-containing protein</fullName>
    </submittedName>
</protein>
<dbReference type="InterPro" id="IPR010710">
    <property type="entry name" value="DUF1289"/>
</dbReference>
<proteinExistence type="predicted"/>
<keyword evidence="3" id="KW-1185">Reference proteome</keyword>
<feature type="region of interest" description="Disordered" evidence="1">
    <location>
        <begin position="48"/>
        <end position="76"/>
    </location>
</feature>
<accession>A0ABV9JMI1</accession>
<evidence type="ECO:0000313" key="2">
    <source>
        <dbReference type="EMBL" id="MFC4655457.1"/>
    </source>
</evidence>
<comment type="caution">
    <text evidence="2">The sequence shown here is derived from an EMBL/GenBank/DDBJ whole genome shotgun (WGS) entry which is preliminary data.</text>
</comment>
<dbReference type="PANTHER" id="PTHR35175:SF2">
    <property type="entry name" value="DUF1289 DOMAIN-CONTAINING PROTEIN"/>
    <property type="match status" value="1"/>
</dbReference>
<dbReference type="PANTHER" id="PTHR35175">
    <property type="entry name" value="DUF1289 DOMAIN-CONTAINING PROTEIN"/>
    <property type="match status" value="1"/>
</dbReference>
<reference evidence="3" key="1">
    <citation type="journal article" date="2019" name="Int. J. Syst. Evol. Microbiol.">
        <title>The Global Catalogue of Microorganisms (GCM) 10K type strain sequencing project: providing services to taxonomists for standard genome sequencing and annotation.</title>
        <authorList>
            <consortium name="The Broad Institute Genomics Platform"/>
            <consortium name="The Broad Institute Genome Sequencing Center for Infectious Disease"/>
            <person name="Wu L."/>
            <person name="Ma J."/>
        </authorList>
    </citation>
    <scope>NUCLEOTIDE SEQUENCE [LARGE SCALE GENOMIC DNA]</scope>
    <source>
        <strain evidence="3">DT28</strain>
    </source>
</reference>
<dbReference type="Proteomes" id="UP001595962">
    <property type="component" value="Unassembled WGS sequence"/>
</dbReference>
<sequence length="76" mass="8528">MLPSPCTRICCLDLQDICLGCGRSLDEIKAWSNADEQRQQQILDSASLRQQQRKQQLRHDPASLFGSPGLNARSDD</sequence>
<dbReference type="RefSeq" id="WP_377333956.1">
    <property type="nucleotide sequence ID" value="NZ_JBHSGB010000010.1"/>
</dbReference>